<proteinExistence type="predicted"/>
<evidence type="ECO:0000313" key="2">
    <source>
        <dbReference type="Proteomes" id="UP001396334"/>
    </source>
</evidence>
<evidence type="ECO:0000313" key="1">
    <source>
        <dbReference type="EMBL" id="KAK9014725.1"/>
    </source>
</evidence>
<dbReference type="EMBL" id="JBBPBN010000021">
    <property type="protein sequence ID" value="KAK9014725.1"/>
    <property type="molecule type" value="Genomic_DNA"/>
</dbReference>
<comment type="caution">
    <text evidence="1">The sequence shown here is derived from an EMBL/GenBank/DDBJ whole genome shotgun (WGS) entry which is preliminary data.</text>
</comment>
<accession>A0ABR2RP29</accession>
<name>A0ABR2RP29_9ROSI</name>
<organism evidence="1 2">
    <name type="scientific">Hibiscus sabdariffa</name>
    <name type="common">roselle</name>
    <dbReference type="NCBI Taxonomy" id="183260"/>
    <lineage>
        <taxon>Eukaryota</taxon>
        <taxon>Viridiplantae</taxon>
        <taxon>Streptophyta</taxon>
        <taxon>Embryophyta</taxon>
        <taxon>Tracheophyta</taxon>
        <taxon>Spermatophyta</taxon>
        <taxon>Magnoliopsida</taxon>
        <taxon>eudicotyledons</taxon>
        <taxon>Gunneridae</taxon>
        <taxon>Pentapetalae</taxon>
        <taxon>rosids</taxon>
        <taxon>malvids</taxon>
        <taxon>Malvales</taxon>
        <taxon>Malvaceae</taxon>
        <taxon>Malvoideae</taxon>
        <taxon>Hibiscus</taxon>
    </lineage>
</organism>
<reference evidence="1 2" key="1">
    <citation type="journal article" date="2024" name="G3 (Bethesda)">
        <title>Genome assembly of Hibiscus sabdariffa L. provides insights into metabolisms of medicinal natural products.</title>
        <authorList>
            <person name="Kim T."/>
        </authorList>
    </citation>
    <scope>NUCLEOTIDE SEQUENCE [LARGE SCALE GENOMIC DNA]</scope>
    <source>
        <strain evidence="1">TK-2024</strain>
        <tissue evidence="1">Old leaves</tissue>
    </source>
</reference>
<protein>
    <submittedName>
        <fullName evidence="1">Uncharacterized protein</fullName>
    </submittedName>
</protein>
<gene>
    <name evidence="1" type="ORF">V6N11_005872</name>
</gene>
<sequence length="88" mass="9994">MKPSPAQHNIPDLSRSSSRMNMQSKLIEMDGGQFPTCREAEDGCSRWQMADVDFFMWIGQWAVLFFPINKCFALSTHCLLMASTLLSC</sequence>
<keyword evidence="2" id="KW-1185">Reference proteome</keyword>
<dbReference type="Proteomes" id="UP001396334">
    <property type="component" value="Unassembled WGS sequence"/>
</dbReference>